<evidence type="ECO:0008006" key="4">
    <source>
        <dbReference type="Google" id="ProtNLM"/>
    </source>
</evidence>
<protein>
    <recommendedName>
        <fullName evidence="4">Protein FAM217A</fullName>
    </recommendedName>
</protein>
<reference evidence="2" key="1">
    <citation type="submission" date="2025-08" db="UniProtKB">
        <authorList>
            <consortium name="Ensembl"/>
        </authorList>
    </citation>
    <scope>IDENTIFICATION</scope>
</reference>
<dbReference type="Pfam" id="PF15344">
    <property type="entry name" value="FAM217"/>
    <property type="match status" value="1"/>
</dbReference>
<dbReference type="Proteomes" id="UP000694545">
    <property type="component" value="Unplaced"/>
</dbReference>
<dbReference type="Ensembl" id="ENSVKKT00000014041.1">
    <property type="protein sequence ID" value="ENSVKKP00000013712.1"/>
    <property type="gene ID" value="ENSVKKG00000009454.1"/>
</dbReference>
<name>A0A8D2KXJ5_VARKO</name>
<dbReference type="PANTHER" id="PTHR22145:SF4">
    <property type="entry name" value="PROTEIN FAM217A"/>
    <property type="match status" value="1"/>
</dbReference>
<evidence type="ECO:0000313" key="2">
    <source>
        <dbReference type="Ensembl" id="ENSVKKP00000013712.1"/>
    </source>
</evidence>
<dbReference type="InterPro" id="IPR029266">
    <property type="entry name" value="FAM217"/>
</dbReference>
<organism evidence="2 3">
    <name type="scientific">Varanus komodoensis</name>
    <name type="common">Komodo dragon</name>
    <dbReference type="NCBI Taxonomy" id="61221"/>
    <lineage>
        <taxon>Eukaryota</taxon>
        <taxon>Metazoa</taxon>
        <taxon>Chordata</taxon>
        <taxon>Craniata</taxon>
        <taxon>Vertebrata</taxon>
        <taxon>Euteleostomi</taxon>
        <taxon>Lepidosauria</taxon>
        <taxon>Squamata</taxon>
        <taxon>Bifurcata</taxon>
        <taxon>Unidentata</taxon>
        <taxon>Episquamata</taxon>
        <taxon>Toxicofera</taxon>
        <taxon>Anguimorpha</taxon>
        <taxon>Paleoanguimorpha</taxon>
        <taxon>Varanoidea</taxon>
        <taxon>Varanidae</taxon>
        <taxon>Varanus</taxon>
    </lineage>
</organism>
<proteinExistence type="predicted"/>
<keyword evidence="3" id="KW-1185">Reference proteome</keyword>
<reference evidence="2" key="2">
    <citation type="submission" date="2025-09" db="UniProtKB">
        <authorList>
            <consortium name="Ensembl"/>
        </authorList>
    </citation>
    <scope>IDENTIFICATION</scope>
</reference>
<dbReference type="PANTHER" id="PTHR22145">
    <property type="entry name" value="SI:CH211-266K22.6"/>
    <property type="match status" value="1"/>
</dbReference>
<evidence type="ECO:0000256" key="1">
    <source>
        <dbReference type="SAM" id="MobiDB-lite"/>
    </source>
</evidence>
<feature type="region of interest" description="Disordered" evidence="1">
    <location>
        <begin position="348"/>
        <end position="371"/>
    </location>
</feature>
<dbReference type="OMA" id="CSAVENN"/>
<sequence>ISSSLEEIYPLVEMPCGSSNASSNFINTNPLVHSFMKSYHPVSYPGSQKTTSENYCRNGDGDFFKKANEATTSESYPATHSSSDDMVSILKWHLKRGSGNGEDKLSVEEKDVSESEKSKALLKYFKNVNLNLKPEPIENKDGTSSSIERDTYSYPDFLPPPFNTLDLQKMSLSKWDDWKLSLNPPLDESLDKIISRLLEMERLQHLTILRERIKETVSPITCINNRTSSSKGVFQPKQSDISNTQADFDDFHSNGHCLKEADISKCTCQHYHNNKWSSGVSSSIHSSTKHSQTSCKCFKAPVTLESSNVGTQRSLSCSRSFSKIRSGVKMTPPKSLSPSTAVACPLPDHENSKCKQPRTKRKSCRKNGALTSKPLHSQKLKSLSFISKQKYSCSPVLQIQKMT</sequence>
<evidence type="ECO:0000313" key="3">
    <source>
        <dbReference type="Proteomes" id="UP000694545"/>
    </source>
</evidence>
<dbReference type="AlphaFoldDB" id="A0A8D2KXJ5"/>
<accession>A0A8D2KXJ5</accession>
<feature type="compositionally biased region" description="Basic residues" evidence="1">
    <location>
        <begin position="355"/>
        <end position="365"/>
    </location>
</feature>